<feature type="transmembrane region" description="Helical" evidence="2">
    <location>
        <begin position="12"/>
        <end position="35"/>
    </location>
</feature>
<keyword evidence="2" id="KW-1133">Transmembrane helix</keyword>
<dbReference type="OrthoDB" id="4334682at2"/>
<evidence type="ECO:0000256" key="2">
    <source>
        <dbReference type="SAM" id="Phobius"/>
    </source>
</evidence>
<organism evidence="3 4">
    <name type="scientific">Streptomyces antnestii</name>
    <dbReference type="NCBI Taxonomy" id="2494256"/>
    <lineage>
        <taxon>Bacteria</taxon>
        <taxon>Bacillati</taxon>
        <taxon>Actinomycetota</taxon>
        <taxon>Actinomycetes</taxon>
        <taxon>Kitasatosporales</taxon>
        <taxon>Streptomycetaceae</taxon>
        <taxon>Streptomyces</taxon>
    </lineage>
</organism>
<feature type="region of interest" description="Disordered" evidence="1">
    <location>
        <begin position="65"/>
        <end position="90"/>
    </location>
</feature>
<reference evidence="3 4" key="1">
    <citation type="submission" date="2019-01" db="EMBL/GenBank/DDBJ databases">
        <title>Genome sequences of Streptomyces and Rhizobium isolates collected from root and soil.</title>
        <authorList>
            <person name="Chhettri S."/>
            <person name="Sevigny J.L."/>
            <person name="Sen A."/>
            <person name="Ennis N."/>
            <person name="Tisa L."/>
        </authorList>
    </citation>
    <scope>NUCLEOTIDE SEQUENCE [LARGE SCALE GENOMIC DNA]</scope>
    <source>
        <strain evidence="3 4">San01</strain>
    </source>
</reference>
<dbReference type="RefSeq" id="WP_127829358.1">
    <property type="nucleotide sequence ID" value="NZ_RZYA01000008.1"/>
</dbReference>
<keyword evidence="2" id="KW-0812">Transmembrane</keyword>
<evidence type="ECO:0000313" key="3">
    <source>
        <dbReference type="EMBL" id="RVU23074.1"/>
    </source>
</evidence>
<name>A0A437PM09_9ACTN</name>
<accession>A0A437PM09</accession>
<protein>
    <submittedName>
        <fullName evidence="3">Uncharacterized protein</fullName>
    </submittedName>
</protein>
<dbReference type="Proteomes" id="UP000283128">
    <property type="component" value="Unassembled WGS sequence"/>
</dbReference>
<keyword evidence="4" id="KW-1185">Reference proteome</keyword>
<keyword evidence="2" id="KW-0472">Membrane</keyword>
<proteinExistence type="predicted"/>
<gene>
    <name evidence="3" type="ORF">EOT10_18590</name>
</gene>
<comment type="caution">
    <text evidence="3">The sequence shown here is derived from an EMBL/GenBank/DDBJ whole genome shotgun (WGS) entry which is preliminary data.</text>
</comment>
<evidence type="ECO:0000256" key="1">
    <source>
        <dbReference type="SAM" id="MobiDB-lite"/>
    </source>
</evidence>
<feature type="compositionally biased region" description="Gly residues" evidence="1">
    <location>
        <begin position="80"/>
        <end position="90"/>
    </location>
</feature>
<dbReference type="EMBL" id="RZYA01000008">
    <property type="protein sequence ID" value="RVU23074.1"/>
    <property type="molecule type" value="Genomic_DNA"/>
</dbReference>
<evidence type="ECO:0000313" key="4">
    <source>
        <dbReference type="Proteomes" id="UP000283128"/>
    </source>
</evidence>
<sequence>MPFVPQWPDGSTPVGILALVAFTVPALLRQLLLFVGFTWSLRGTRTDEARVSLFTAFSAALTPRRHPVDGGQADAFPGEQAGGREGTWPR</sequence>
<dbReference type="AlphaFoldDB" id="A0A437PM09"/>